<reference evidence="7 8" key="1">
    <citation type="journal article" date="2020" name="Nat. Food">
        <title>A phased Vanilla planifolia genome enables genetic improvement of flavour and production.</title>
        <authorList>
            <person name="Hasing T."/>
            <person name="Tang H."/>
            <person name="Brym M."/>
            <person name="Khazi F."/>
            <person name="Huang T."/>
            <person name="Chambers A.H."/>
        </authorList>
    </citation>
    <scope>NUCLEOTIDE SEQUENCE [LARGE SCALE GENOMIC DNA]</scope>
    <source>
        <tissue evidence="5">Leaf</tissue>
    </source>
</reference>
<dbReference type="InterPro" id="IPR039314">
    <property type="entry name" value="CP12-like"/>
</dbReference>
<proteinExistence type="predicted"/>
<evidence type="ECO:0000313" key="8">
    <source>
        <dbReference type="Proteomes" id="UP000639772"/>
    </source>
</evidence>
<feature type="chain" id="PRO_5033642960" description="CP12 domain-containing protein" evidence="3">
    <location>
        <begin position="22"/>
        <end position="133"/>
    </location>
</feature>
<gene>
    <name evidence="6" type="ORF">HPP92_013056</name>
    <name evidence="5" type="ORF">HPP92_013524</name>
</gene>
<dbReference type="InterPro" id="IPR003823">
    <property type="entry name" value="CP12_dom"/>
</dbReference>
<comment type="caution">
    <text evidence="5">The sequence shown here is derived from an EMBL/GenBank/DDBJ whole genome shotgun (WGS) entry which is preliminary data.</text>
</comment>
<keyword evidence="3" id="KW-0732">Signal</keyword>
<dbReference type="PANTHER" id="PTHR33921:SF15">
    <property type="entry name" value="CALVIN CYCLE PROTEIN CP12-2, CHLOROPLASTIC"/>
    <property type="match status" value="1"/>
</dbReference>
<name>A0A835QRW1_VANPL</name>
<dbReference type="GO" id="GO:0009507">
    <property type="term" value="C:chloroplast"/>
    <property type="evidence" value="ECO:0007669"/>
    <property type="project" value="TreeGrafter"/>
</dbReference>
<feature type="disulfide bond" evidence="1">
    <location>
        <begin position="119"/>
        <end position="128"/>
    </location>
</feature>
<dbReference type="Pfam" id="PF02672">
    <property type="entry name" value="CP12"/>
    <property type="match status" value="1"/>
</dbReference>
<evidence type="ECO:0000256" key="1">
    <source>
        <dbReference type="PIRSR" id="PIRSR639314-50"/>
    </source>
</evidence>
<keyword evidence="7" id="KW-1185">Reference proteome</keyword>
<organism evidence="5 7">
    <name type="scientific">Vanilla planifolia</name>
    <name type="common">Vanilla</name>
    <dbReference type="NCBI Taxonomy" id="51239"/>
    <lineage>
        <taxon>Eukaryota</taxon>
        <taxon>Viridiplantae</taxon>
        <taxon>Streptophyta</taxon>
        <taxon>Embryophyta</taxon>
        <taxon>Tracheophyta</taxon>
        <taxon>Spermatophyta</taxon>
        <taxon>Magnoliopsida</taxon>
        <taxon>Liliopsida</taxon>
        <taxon>Asparagales</taxon>
        <taxon>Orchidaceae</taxon>
        <taxon>Vanilloideae</taxon>
        <taxon>Vanilleae</taxon>
        <taxon>Vanilla</taxon>
    </lineage>
</organism>
<feature type="compositionally biased region" description="Basic and acidic residues" evidence="2">
    <location>
        <begin position="104"/>
        <end position="113"/>
    </location>
</feature>
<accession>A0A835QRW1</accession>
<feature type="region of interest" description="Disordered" evidence="2">
    <location>
        <begin position="100"/>
        <end position="119"/>
    </location>
</feature>
<dbReference type="Proteomes" id="UP000636800">
    <property type="component" value="Chromosome 6"/>
</dbReference>
<feature type="signal peptide" evidence="3">
    <location>
        <begin position="1"/>
        <end position="21"/>
    </location>
</feature>
<evidence type="ECO:0000259" key="4">
    <source>
        <dbReference type="SMART" id="SM01093"/>
    </source>
</evidence>
<dbReference type="SMART" id="SM01093">
    <property type="entry name" value="CP12"/>
    <property type="match status" value="1"/>
</dbReference>
<feature type="domain" description="CP12" evidence="4">
    <location>
        <begin position="64"/>
        <end position="133"/>
    </location>
</feature>
<dbReference type="OrthoDB" id="4362at2759"/>
<feature type="disulfide bond" evidence="1">
    <location>
        <begin position="79"/>
        <end position="88"/>
    </location>
</feature>
<evidence type="ECO:0000313" key="7">
    <source>
        <dbReference type="Proteomes" id="UP000636800"/>
    </source>
</evidence>
<evidence type="ECO:0000256" key="3">
    <source>
        <dbReference type="SAM" id="SignalP"/>
    </source>
</evidence>
<dbReference type="AlphaFoldDB" id="A0A835QRW1"/>
<evidence type="ECO:0000256" key="2">
    <source>
        <dbReference type="SAM" id="MobiDB-lite"/>
    </source>
</evidence>
<dbReference type="PANTHER" id="PTHR33921">
    <property type="entry name" value="CALVIN CYCLE PROTEIN CP12-2, CHLOROPLASTIC"/>
    <property type="match status" value="1"/>
</dbReference>
<evidence type="ECO:0000313" key="6">
    <source>
        <dbReference type="EMBL" id="KAG0478337.1"/>
    </source>
</evidence>
<dbReference type="EMBL" id="JADCNL010000006">
    <property type="protein sequence ID" value="KAG0476683.1"/>
    <property type="molecule type" value="Genomic_DNA"/>
</dbReference>
<dbReference type="EMBL" id="JADCNM010000006">
    <property type="protein sequence ID" value="KAG0478337.1"/>
    <property type="molecule type" value="Genomic_DNA"/>
</dbReference>
<evidence type="ECO:0000313" key="5">
    <source>
        <dbReference type="EMBL" id="KAG0476683.1"/>
    </source>
</evidence>
<sequence length="133" mass="13987">MAAALSGVNLFPACLAASVLAESGRRNSASFLPTATKRSLLLAGPGRTARLRVAATGPATPQKISDKVSESIKKAEQTCEENAESGECAAAWDEVEELSAAASHARDRAKEADPLETFCTDNPETVECRTYDS</sequence>
<dbReference type="GO" id="GO:0080153">
    <property type="term" value="P:negative regulation of reductive pentose-phosphate cycle"/>
    <property type="evidence" value="ECO:0007669"/>
    <property type="project" value="TreeGrafter"/>
</dbReference>
<dbReference type="Proteomes" id="UP000639772">
    <property type="component" value="Chromosome 6"/>
</dbReference>
<protein>
    <recommendedName>
        <fullName evidence="4">CP12 domain-containing protein</fullName>
    </recommendedName>
</protein>
<keyword evidence="1" id="KW-1015">Disulfide bond</keyword>